<reference evidence="2" key="1">
    <citation type="journal article" date="2017" name="Nat. Ecol. Evol.">
        <title>Genome expansion and lineage-specific genetic innovations in the forest pathogenic fungi Armillaria.</title>
        <authorList>
            <person name="Sipos G."/>
            <person name="Prasanna A.N."/>
            <person name="Walter M.C."/>
            <person name="O'Connor E."/>
            <person name="Balint B."/>
            <person name="Krizsan K."/>
            <person name="Kiss B."/>
            <person name="Hess J."/>
            <person name="Varga T."/>
            <person name="Slot J."/>
            <person name="Riley R."/>
            <person name="Boka B."/>
            <person name="Rigling D."/>
            <person name="Barry K."/>
            <person name="Lee J."/>
            <person name="Mihaltcheva S."/>
            <person name="LaButti K."/>
            <person name="Lipzen A."/>
            <person name="Waldron R."/>
            <person name="Moloney N.M."/>
            <person name="Sperisen C."/>
            <person name="Kredics L."/>
            <person name="Vagvoelgyi C."/>
            <person name="Patrignani A."/>
            <person name="Fitzpatrick D."/>
            <person name="Nagy I."/>
            <person name="Doyle S."/>
            <person name="Anderson J.B."/>
            <person name="Grigoriev I.V."/>
            <person name="Gueldener U."/>
            <person name="Muensterkoetter M."/>
            <person name="Nagy L.G."/>
        </authorList>
    </citation>
    <scope>NUCLEOTIDE SEQUENCE [LARGE SCALE GENOMIC DNA]</scope>
    <source>
        <strain evidence="2">C18/9</strain>
    </source>
</reference>
<dbReference type="OrthoDB" id="3033067at2759"/>
<gene>
    <name evidence="1" type="ORF">ARMOST_15514</name>
</gene>
<organism evidence="1 2">
    <name type="scientific">Armillaria ostoyae</name>
    <name type="common">Armillaria root rot fungus</name>
    <dbReference type="NCBI Taxonomy" id="47428"/>
    <lineage>
        <taxon>Eukaryota</taxon>
        <taxon>Fungi</taxon>
        <taxon>Dikarya</taxon>
        <taxon>Basidiomycota</taxon>
        <taxon>Agaricomycotina</taxon>
        <taxon>Agaricomycetes</taxon>
        <taxon>Agaricomycetidae</taxon>
        <taxon>Agaricales</taxon>
        <taxon>Marasmiineae</taxon>
        <taxon>Physalacriaceae</taxon>
        <taxon>Armillaria</taxon>
    </lineage>
</organism>
<name>A0A284RTL2_ARMOS</name>
<proteinExistence type="predicted"/>
<dbReference type="EMBL" id="FUEG01000016">
    <property type="protein sequence ID" value="SJL12093.1"/>
    <property type="molecule type" value="Genomic_DNA"/>
</dbReference>
<dbReference type="AlphaFoldDB" id="A0A284RTL2"/>
<dbReference type="OMA" id="RIDDYVP"/>
<dbReference type="STRING" id="47428.A0A284RTL2"/>
<evidence type="ECO:0000313" key="1">
    <source>
        <dbReference type="EMBL" id="SJL12093.1"/>
    </source>
</evidence>
<protein>
    <submittedName>
        <fullName evidence="1">Uncharacterized protein</fullName>
    </submittedName>
</protein>
<accession>A0A284RTL2</accession>
<dbReference type="Proteomes" id="UP000219338">
    <property type="component" value="Unassembled WGS sequence"/>
</dbReference>
<keyword evidence="2" id="KW-1185">Reference proteome</keyword>
<evidence type="ECO:0000313" key="2">
    <source>
        <dbReference type="Proteomes" id="UP000219338"/>
    </source>
</evidence>
<sequence length="111" mass="12999">MVNPGTFQGSQQEFMADQIEGYIKAVGEGRTTEFIADVIHQYLKRYPLRLEHNVEPSAEHLARIDDYVPDLEIVMPNKDKLSFEEYKKAQMQMVEDCRLLKFRSEVSSEHY</sequence>